<dbReference type="EMBL" id="SJPN01000015">
    <property type="protein sequence ID" value="TWT91543.1"/>
    <property type="molecule type" value="Genomic_DNA"/>
</dbReference>
<feature type="region of interest" description="Disordered" evidence="1">
    <location>
        <begin position="1"/>
        <end position="24"/>
    </location>
</feature>
<name>A0A5C5ZZ05_9BACT</name>
<organism evidence="2 3">
    <name type="scientific">Stieleria varia</name>
    <dbReference type="NCBI Taxonomy" id="2528005"/>
    <lineage>
        <taxon>Bacteria</taxon>
        <taxon>Pseudomonadati</taxon>
        <taxon>Planctomycetota</taxon>
        <taxon>Planctomycetia</taxon>
        <taxon>Pirellulales</taxon>
        <taxon>Pirellulaceae</taxon>
        <taxon>Stieleria</taxon>
    </lineage>
</organism>
<reference evidence="2 3" key="1">
    <citation type="submission" date="2019-02" db="EMBL/GenBank/DDBJ databases">
        <title>Deep-cultivation of Planctomycetes and their phenomic and genomic characterization uncovers novel biology.</title>
        <authorList>
            <person name="Wiegand S."/>
            <person name="Jogler M."/>
            <person name="Boedeker C."/>
            <person name="Pinto D."/>
            <person name="Vollmers J."/>
            <person name="Rivas-Marin E."/>
            <person name="Kohn T."/>
            <person name="Peeters S.H."/>
            <person name="Heuer A."/>
            <person name="Rast P."/>
            <person name="Oberbeckmann S."/>
            <person name="Bunk B."/>
            <person name="Jeske O."/>
            <person name="Meyerdierks A."/>
            <person name="Storesund J.E."/>
            <person name="Kallscheuer N."/>
            <person name="Luecker S."/>
            <person name="Lage O.M."/>
            <person name="Pohl T."/>
            <person name="Merkel B.J."/>
            <person name="Hornburger P."/>
            <person name="Mueller R.-W."/>
            <person name="Bruemmer F."/>
            <person name="Labrenz M."/>
            <person name="Spormann A.M."/>
            <person name="Op Den Camp H."/>
            <person name="Overmann J."/>
            <person name="Amann R."/>
            <person name="Jetten M.S.M."/>
            <person name="Mascher T."/>
            <person name="Medema M.H."/>
            <person name="Devos D.P."/>
            <person name="Kaster A.-K."/>
            <person name="Ovreas L."/>
            <person name="Rohde M."/>
            <person name="Galperin M.Y."/>
            <person name="Jogler C."/>
        </authorList>
    </citation>
    <scope>NUCLEOTIDE SEQUENCE [LARGE SCALE GENOMIC DNA]</scope>
    <source>
        <strain evidence="2 3">Pla52n</strain>
    </source>
</reference>
<dbReference type="AlphaFoldDB" id="A0A5C5ZZ05"/>
<protein>
    <submittedName>
        <fullName evidence="2">Uncharacterized protein</fullName>
    </submittedName>
</protein>
<accession>A0A5C5ZZ05</accession>
<dbReference type="Proteomes" id="UP000320176">
    <property type="component" value="Unassembled WGS sequence"/>
</dbReference>
<evidence type="ECO:0000313" key="2">
    <source>
        <dbReference type="EMBL" id="TWT91543.1"/>
    </source>
</evidence>
<gene>
    <name evidence="2" type="ORF">Pla52n_65340</name>
</gene>
<keyword evidence="3" id="KW-1185">Reference proteome</keyword>
<evidence type="ECO:0000256" key="1">
    <source>
        <dbReference type="SAM" id="MobiDB-lite"/>
    </source>
</evidence>
<comment type="caution">
    <text evidence="2">The sequence shown here is derived from an EMBL/GenBank/DDBJ whole genome shotgun (WGS) entry which is preliminary data.</text>
</comment>
<proteinExistence type="predicted"/>
<evidence type="ECO:0000313" key="3">
    <source>
        <dbReference type="Proteomes" id="UP000320176"/>
    </source>
</evidence>
<sequence>MRIARPLTRRGSLNQQTATAGHALDLESRETVVRLSDSKQPQPQLFGSPGKIHVDSSPADLLDPLSHHVFRVMTVRLIWRAKRRRDRQLDDQALLQDGF</sequence>